<accession>A0A4Y9Z2V0</accession>
<evidence type="ECO:0000313" key="2">
    <source>
        <dbReference type="Proteomes" id="UP000298327"/>
    </source>
</evidence>
<gene>
    <name evidence="1" type="ORF">EVG20_g3645</name>
</gene>
<evidence type="ECO:0000313" key="1">
    <source>
        <dbReference type="EMBL" id="TFY68203.1"/>
    </source>
</evidence>
<name>A0A4Y9Z2V0_9AGAM</name>
<proteinExistence type="predicted"/>
<comment type="caution">
    <text evidence="1">The sequence shown here is derived from an EMBL/GenBank/DDBJ whole genome shotgun (WGS) entry which is preliminary data.</text>
</comment>
<reference evidence="1 2" key="1">
    <citation type="submission" date="2019-02" db="EMBL/GenBank/DDBJ databases">
        <title>Genome sequencing of the rare red list fungi Dentipellis fragilis.</title>
        <authorList>
            <person name="Buettner E."/>
            <person name="Kellner H."/>
        </authorList>
    </citation>
    <scope>NUCLEOTIDE SEQUENCE [LARGE SCALE GENOMIC DNA]</scope>
    <source>
        <strain evidence="1 2">DSM 105465</strain>
    </source>
</reference>
<protein>
    <submittedName>
        <fullName evidence="1">Uncharacterized protein</fullName>
    </submittedName>
</protein>
<keyword evidence="2" id="KW-1185">Reference proteome</keyword>
<dbReference type="AlphaFoldDB" id="A0A4Y9Z2V0"/>
<organism evidence="1 2">
    <name type="scientific">Dentipellis fragilis</name>
    <dbReference type="NCBI Taxonomy" id="205917"/>
    <lineage>
        <taxon>Eukaryota</taxon>
        <taxon>Fungi</taxon>
        <taxon>Dikarya</taxon>
        <taxon>Basidiomycota</taxon>
        <taxon>Agaricomycotina</taxon>
        <taxon>Agaricomycetes</taxon>
        <taxon>Russulales</taxon>
        <taxon>Hericiaceae</taxon>
        <taxon>Dentipellis</taxon>
    </lineage>
</organism>
<sequence>MLMLGPQVVTRTVLAAGFAVLPHWPQQHRRQSAIGPSASRGLSATADAPWGSGGVAATRGHFFKERAWSACIRYAVDLWEPWTLVTRRIQYLASGTAQARHTGSSALH</sequence>
<dbReference type="EMBL" id="SEOQ01000169">
    <property type="protein sequence ID" value="TFY68203.1"/>
    <property type="molecule type" value="Genomic_DNA"/>
</dbReference>
<dbReference type="Proteomes" id="UP000298327">
    <property type="component" value="Unassembled WGS sequence"/>
</dbReference>